<gene>
    <name evidence="1" type="ORF">EP47_03535</name>
</gene>
<organism evidence="1 2">
    <name type="scientific">Legionella norrlandica</name>
    <dbReference type="NCBI Taxonomy" id="1498499"/>
    <lineage>
        <taxon>Bacteria</taxon>
        <taxon>Pseudomonadati</taxon>
        <taxon>Pseudomonadota</taxon>
        <taxon>Gammaproteobacteria</taxon>
        <taxon>Legionellales</taxon>
        <taxon>Legionellaceae</taxon>
        <taxon>Legionella</taxon>
    </lineage>
</organism>
<keyword evidence="2" id="KW-1185">Reference proteome</keyword>
<dbReference type="OrthoDB" id="7981249at2"/>
<dbReference type="InterPro" id="IPR027417">
    <property type="entry name" value="P-loop_NTPase"/>
</dbReference>
<dbReference type="Gene3D" id="3.40.50.300">
    <property type="entry name" value="P-loop containing nucleotide triphosphate hydrolases"/>
    <property type="match status" value="2"/>
</dbReference>
<evidence type="ECO:0008006" key="3">
    <source>
        <dbReference type="Google" id="ProtNLM"/>
    </source>
</evidence>
<evidence type="ECO:0000313" key="2">
    <source>
        <dbReference type="Proteomes" id="UP000054422"/>
    </source>
</evidence>
<dbReference type="RefSeq" id="WP_035887379.1">
    <property type="nucleotide sequence ID" value="NZ_JNCF01000006.1"/>
</dbReference>
<dbReference type="GO" id="GO:0008146">
    <property type="term" value="F:sulfotransferase activity"/>
    <property type="evidence" value="ECO:0007669"/>
    <property type="project" value="InterPro"/>
</dbReference>
<evidence type="ECO:0000313" key="1">
    <source>
        <dbReference type="EMBL" id="KGP64007.1"/>
    </source>
</evidence>
<dbReference type="STRING" id="1498499.EP47_03535"/>
<accession>A0A0A2STC4</accession>
<protein>
    <recommendedName>
        <fullName evidence="3">Sulfotransferase family protein</fullName>
    </recommendedName>
</protein>
<comment type="caution">
    <text evidence="1">The sequence shown here is derived from an EMBL/GenBank/DDBJ whole genome shotgun (WGS) entry which is preliminary data.</text>
</comment>
<dbReference type="Proteomes" id="UP000054422">
    <property type="component" value="Unassembled WGS sequence"/>
</dbReference>
<dbReference type="InterPro" id="IPR005331">
    <property type="entry name" value="Sulfotransferase"/>
</dbReference>
<dbReference type="SUPFAM" id="SSF52540">
    <property type="entry name" value="P-loop containing nucleoside triphosphate hydrolases"/>
    <property type="match status" value="1"/>
</dbReference>
<reference evidence="1 2" key="1">
    <citation type="submission" date="2014-05" db="EMBL/GenBank/DDBJ databases">
        <authorList>
            <person name="Rizzardi K."/>
            <person name="Winiecka-Krusnell J."/>
            <person name="Ramliden M."/>
            <person name="Alm E."/>
            <person name="Andersson S."/>
            <person name="Byfors S."/>
        </authorList>
    </citation>
    <scope>NUCLEOTIDE SEQUENCE [LARGE SCALE GENOMIC DNA]</scope>
    <source>
        <strain evidence="1 2">LEGN</strain>
    </source>
</reference>
<dbReference type="EMBL" id="JNCF01000006">
    <property type="protein sequence ID" value="KGP64007.1"/>
    <property type="molecule type" value="Genomic_DNA"/>
</dbReference>
<sequence length="319" mass="36962">MAENKIFFVHIPKTGGTSFRKSLESFFGLNKIMYDYSPSSVETSKVIIDYFYNGNRDTYNFFKEIEEISAISGHVRIMKYLPFFGISQAMTFVRNPLEQIISHYLHYVRDNGYKGSFYEFIKIPSKYECQAFMLRGVPLELIGFIGLTEEYDQSIKLINHQYQLNLEMLHLNETSSEFAIDSDAINSVQNLITNDQQLYDKAQIIFEERLRIFNSCQPWVYGFADIDRHNIIHGVAYYSNSDEPVVLDIYLDEEQIGSTQASLFSRNWSYLQLPRASFVGYQFSLPQDTKADQNVNVVVSKTGQCISYNKLKTKKTICS</sequence>
<name>A0A0A2STC4_9GAMM</name>
<dbReference type="GO" id="GO:0016020">
    <property type="term" value="C:membrane"/>
    <property type="evidence" value="ECO:0007669"/>
    <property type="project" value="InterPro"/>
</dbReference>
<dbReference type="Pfam" id="PF03567">
    <property type="entry name" value="Sulfotransfer_2"/>
    <property type="match status" value="1"/>
</dbReference>
<dbReference type="AlphaFoldDB" id="A0A0A2STC4"/>
<proteinExistence type="predicted"/>